<dbReference type="AlphaFoldDB" id="A0A9P5N5T8"/>
<dbReference type="Proteomes" id="UP000759537">
    <property type="component" value="Unassembled WGS sequence"/>
</dbReference>
<accession>A0A9P5N5T8</accession>
<protein>
    <submittedName>
        <fullName evidence="1">Uncharacterized protein</fullName>
    </submittedName>
</protein>
<keyword evidence="2" id="KW-1185">Reference proteome</keyword>
<dbReference type="OrthoDB" id="9974981at2759"/>
<evidence type="ECO:0000313" key="1">
    <source>
        <dbReference type="EMBL" id="KAF8487263.1"/>
    </source>
</evidence>
<evidence type="ECO:0000313" key="2">
    <source>
        <dbReference type="Proteomes" id="UP000759537"/>
    </source>
</evidence>
<reference evidence="1" key="2">
    <citation type="journal article" date="2020" name="Nat. Commun.">
        <title>Large-scale genome sequencing of mycorrhizal fungi provides insights into the early evolution of symbiotic traits.</title>
        <authorList>
            <person name="Miyauchi S."/>
            <person name="Kiss E."/>
            <person name="Kuo A."/>
            <person name="Drula E."/>
            <person name="Kohler A."/>
            <person name="Sanchez-Garcia M."/>
            <person name="Morin E."/>
            <person name="Andreopoulos B."/>
            <person name="Barry K.W."/>
            <person name="Bonito G."/>
            <person name="Buee M."/>
            <person name="Carver A."/>
            <person name="Chen C."/>
            <person name="Cichocki N."/>
            <person name="Clum A."/>
            <person name="Culley D."/>
            <person name="Crous P.W."/>
            <person name="Fauchery L."/>
            <person name="Girlanda M."/>
            <person name="Hayes R.D."/>
            <person name="Keri Z."/>
            <person name="LaButti K."/>
            <person name="Lipzen A."/>
            <person name="Lombard V."/>
            <person name="Magnuson J."/>
            <person name="Maillard F."/>
            <person name="Murat C."/>
            <person name="Nolan M."/>
            <person name="Ohm R.A."/>
            <person name="Pangilinan J."/>
            <person name="Pereira M.F."/>
            <person name="Perotto S."/>
            <person name="Peter M."/>
            <person name="Pfister S."/>
            <person name="Riley R."/>
            <person name="Sitrit Y."/>
            <person name="Stielow J.B."/>
            <person name="Szollosi G."/>
            <person name="Zifcakova L."/>
            <person name="Stursova M."/>
            <person name="Spatafora J.W."/>
            <person name="Tedersoo L."/>
            <person name="Vaario L.M."/>
            <person name="Yamada A."/>
            <person name="Yan M."/>
            <person name="Wang P."/>
            <person name="Xu J."/>
            <person name="Bruns T."/>
            <person name="Baldrian P."/>
            <person name="Vilgalys R."/>
            <person name="Dunand C."/>
            <person name="Henrissat B."/>
            <person name="Grigoriev I.V."/>
            <person name="Hibbett D."/>
            <person name="Nagy L.G."/>
            <person name="Martin F.M."/>
        </authorList>
    </citation>
    <scope>NUCLEOTIDE SEQUENCE</scope>
    <source>
        <strain evidence="1">Prilba</strain>
    </source>
</reference>
<organism evidence="1 2">
    <name type="scientific">Russula ochroleuca</name>
    <dbReference type="NCBI Taxonomy" id="152965"/>
    <lineage>
        <taxon>Eukaryota</taxon>
        <taxon>Fungi</taxon>
        <taxon>Dikarya</taxon>
        <taxon>Basidiomycota</taxon>
        <taxon>Agaricomycotina</taxon>
        <taxon>Agaricomycetes</taxon>
        <taxon>Russulales</taxon>
        <taxon>Russulaceae</taxon>
        <taxon>Russula</taxon>
    </lineage>
</organism>
<reference evidence="1" key="1">
    <citation type="submission" date="2019-10" db="EMBL/GenBank/DDBJ databases">
        <authorList>
            <consortium name="DOE Joint Genome Institute"/>
            <person name="Kuo A."/>
            <person name="Miyauchi S."/>
            <person name="Kiss E."/>
            <person name="Drula E."/>
            <person name="Kohler A."/>
            <person name="Sanchez-Garcia M."/>
            <person name="Andreopoulos B."/>
            <person name="Barry K.W."/>
            <person name="Bonito G."/>
            <person name="Buee M."/>
            <person name="Carver A."/>
            <person name="Chen C."/>
            <person name="Cichocki N."/>
            <person name="Clum A."/>
            <person name="Culley D."/>
            <person name="Crous P.W."/>
            <person name="Fauchery L."/>
            <person name="Girlanda M."/>
            <person name="Hayes R."/>
            <person name="Keri Z."/>
            <person name="LaButti K."/>
            <person name="Lipzen A."/>
            <person name="Lombard V."/>
            <person name="Magnuson J."/>
            <person name="Maillard F."/>
            <person name="Morin E."/>
            <person name="Murat C."/>
            <person name="Nolan M."/>
            <person name="Ohm R."/>
            <person name="Pangilinan J."/>
            <person name="Pereira M."/>
            <person name="Perotto S."/>
            <person name="Peter M."/>
            <person name="Riley R."/>
            <person name="Sitrit Y."/>
            <person name="Stielow B."/>
            <person name="Szollosi G."/>
            <person name="Zifcakova L."/>
            <person name="Stursova M."/>
            <person name="Spatafora J.W."/>
            <person name="Tedersoo L."/>
            <person name="Vaario L.-M."/>
            <person name="Yamada A."/>
            <person name="Yan M."/>
            <person name="Wang P."/>
            <person name="Xu J."/>
            <person name="Bruns T."/>
            <person name="Baldrian P."/>
            <person name="Vilgalys R."/>
            <person name="Henrissat B."/>
            <person name="Grigoriev I.V."/>
            <person name="Hibbett D."/>
            <person name="Nagy L.G."/>
            <person name="Martin F.M."/>
        </authorList>
    </citation>
    <scope>NUCLEOTIDE SEQUENCE</scope>
    <source>
        <strain evidence="1">Prilba</strain>
    </source>
</reference>
<sequence length="430" mass="46821">MSGYINFAVVGGAIGKYIVQQHLKDKAAGAVKEVVVLIREGSKTTVQGDANVIHIDYSNHTSFKQALAGKIAAAGKEADIELFVPLESGGVTEGEAEGYTPFYLVQLTTDPKRENVRWWRRKQAGLVDLQPGYCLICFLRVDASSSRTTDDSFAYITANAFVPAANVGGPVLLEASKYDQRIPDFEAPLDVALGIVDGPLQEPPNSVVSFPIRLSSGQPDRPLEKISDSGFGKPSPRRGQIATYLSILDENGPLTLQSMHGTSPASSATLPDPDQAIVIATTSSTRSKGKRKADAQHSRSNRCHEQILTRVLKSRIINCESLQLCVTIIDLVSLSQCGRTLAASPFMWSIRVISDRRPKADIVHFPPEFRPGHRSVCLSPPIPVSRAVFPSLASLEHERCYFHEHAFATHPGFIPKVVHHDGDRVVLEVA</sequence>
<proteinExistence type="predicted"/>
<dbReference type="EMBL" id="WHVB01000001">
    <property type="protein sequence ID" value="KAF8487263.1"/>
    <property type="molecule type" value="Genomic_DNA"/>
</dbReference>
<comment type="caution">
    <text evidence="1">The sequence shown here is derived from an EMBL/GenBank/DDBJ whole genome shotgun (WGS) entry which is preliminary data.</text>
</comment>
<gene>
    <name evidence="1" type="ORF">DFH94DRAFT_678300</name>
</gene>
<name>A0A9P5N5T8_9AGAM</name>